<sequence>MVPPALLAAFLACDARMYGFVLRRRGLPSLLGFAGLHFLVNVTITAGVATGAAQWLLSRTFRQLYDASFPVGGTPPRWESA</sequence>
<reference evidence="2" key="1">
    <citation type="submission" date="2023-09" db="EMBL/GenBank/DDBJ databases">
        <title>30 novel species of actinomycetes from the DSMZ collection.</title>
        <authorList>
            <person name="Nouioui I."/>
        </authorList>
    </citation>
    <scope>NUCLEOTIDE SEQUENCE</scope>
    <source>
        <strain evidence="2">DSM 115977</strain>
    </source>
</reference>
<keyword evidence="3" id="KW-1185">Reference proteome</keyword>
<dbReference type="Proteomes" id="UP001180973">
    <property type="component" value="Unassembled WGS sequence"/>
</dbReference>
<evidence type="ECO:0000313" key="3">
    <source>
        <dbReference type="Proteomes" id="UP001180973"/>
    </source>
</evidence>
<evidence type="ECO:0000256" key="1">
    <source>
        <dbReference type="SAM" id="Phobius"/>
    </source>
</evidence>
<dbReference type="RefSeq" id="WP_311411301.1">
    <property type="nucleotide sequence ID" value="NZ_JAVRFL010000008.1"/>
</dbReference>
<feature type="transmembrane region" description="Helical" evidence="1">
    <location>
        <begin position="31"/>
        <end position="57"/>
    </location>
</feature>
<name>A0ABU2WT78_9ACTN</name>
<organism evidence="2 3">
    <name type="scientific">Micromonospora reichwaldensis</name>
    <dbReference type="NCBI Taxonomy" id="3075516"/>
    <lineage>
        <taxon>Bacteria</taxon>
        <taxon>Bacillati</taxon>
        <taxon>Actinomycetota</taxon>
        <taxon>Actinomycetes</taxon>
        <taxon>Micromonosporales</taxon>
        <taxon>Micromonosporaceae</taxon>
        <taxon>Micromonospora</taxon>
    </lineage>
</organism>
<keyword evidence="1" id="KW-0472">Membrane</keyword>
<keyword evidence="1" id="KW-0812">Transmembrane</keyword>
<gene>
    <name evidence="2" type="ORF">RM555_08980</name>
</gene>
<keyword evidence="1" id="KW-1133">Transmembrane helix</keyword>
<proteinExistence type="predicted"/>
<comment type="caution">
    <text evidence="2">The sequence shown here is derived from an EMBL/GenBank/DDBJ whole genome shotgun (WGS) entry which is preliminary data.</text>
</comment>
<dbReference type="EMBL" id="JAVRFL010000008">
    <property type="protein sequence ID" value="MDT0529128.1"/>
    <property type="molecule type" value="Genomic_DNA"/>
</dbReference>
<evidence type="ECO:0000313" key="2">
    <source>
        <dbReference type="EMBL" id="MDT0529128.1"/>
    </source>
</evidence>
<accession>A0ABU2WT78</accession>
<protein>
    <submittedName>
        <fullName evidence="2">Uncharacterized protein</fullName>
    </submittedName>
</protein>